<name>A0A084T153_9BACT</name>
<comment type="catalytic activity">
    <reaction evidence="1">
        <text>a 1,2-diacyl-sn-glycero-3-phosphocholine + H2O = a 1,2-diacyl-sn-glycero-3-phosphate + choline + H(+)</text>
        <dbReference type="Rhea" id="RHEA:14445"/>
        <dbReference type="ChEBI" id="CHEBI:15354"/>
        <dbReference type="ChEBI" id="CHEBI:15377"/>
        <dbReference type="ChEBI" id="CHEBI:15378"/>
        <dbReference type="ChEBI" id="CHEBI:57643"/>
        <dbReference type="ChEBI" id="CHEBI:58608"/>
        <dbReference type="EC" id="3.1.4.4"/>
    </reaction>
</comment>
<dbReference type="InterPro" id="IPR025202">
    <property type="entry name" value="PLD-like_dom"/>
</dbReference>
<gene>
    <name evidence="8" type="ORF">Q664_02620</name>
</gene>
<evidence type="ECO:0000256" key="2">
    <source>
        <dbReference type="ARBA" id="ARBA00008664"/>
    </source>
</evidence>
<evidence type="ECO:0000256" key="3">
    <source>
        <dbReference type="ARBA" id="ARBA00012027"/>
    </source>
</evidence>
<keyword evidence="8" id="KW-0540">Nuclease</keyword>
<accession>A0A084T153</accession>
<dbReference type="GO" id="GO:0016891">
    <property type="term" value="F:RNA endonuclease activity producing 5'-phosphomonoesters, hydrolytic mechanism"/>
    <property type="evidence" value="ECO:0007669"/>
    <property type="project" value="TreeGrafter"/>
</dbReference>
<dbReference type="GO" id="GO:0016042">
    <property type="term" value="P:lipid catabolic process"/>
    <property type="evidence" value="ECO:0007669"/>
    <property type="project" value="UniProtKB-KW"/>
</dbReference>
<evidence type="ECO:0000256" key="6">
    <source>
        <dbReference type="ARBA" id="ARBA00023098"/>
    </source>
</evidence>
<feature type="domain" description="Phospholipase D-like" evidence="7">
    <location>
        <begin position="101"/>
        <end position="224"/>
    </location>
</feature>
<evidence type="ECO:0000256" key="1">
    <source>
        <dbReference type="ARBA" id="ARBA00000798"/>
    </source>
</evidence>
<dbReference type="AlphaFoldDB" id="A0A084T153"/>
<dbReference type="EC" id="3.1.4.4" evidence="3"/>
<dbReference type="Pfam" id="PF13091">
    <property type="entry name" value="PLDc_2"/>
    <property type="match status" value="1"/>
</dbReference>
<dbReference type="CDD" id="cd09171">
    <property type="entry name" value="PLDc_vPLD6_like"/>
    <property type="match status" value="1"/>
</dbReference>
<dbReference type="GO" id="GO:0004630">
    <property type="term" value="F:phospholipase D activity"/>
    <property type="evidence" value="ECO:0007669"/>
    <property type="project" value="UniProtKB-EC"/>
</dbReference>
<dbReference type="EMBL" id="JPMI01000011">
    <property type="protein sequence ID" value="KFA94438.1"/>
    <property type="molecule type" value="Genomic_DNA"/>
</dbReference>
<evidence type="ECO:0000256" key="4">
    <source>
        <dbReference type="ARBA" id="ARBA00022801"/>
    </source>
</evidence>
<sequence length="228" mass="25656">MNASDIDAILAATLEDRTLTRTEKQALQAVLDDRKAGEAVLALFRSRAFELARDAVSDPRAREVIGWLEDTVKALQPSRELRETSRMEAHFSPGEAPLRAIVRLIGEARGSADVCVFTITDDRITRALLEAHQRGVRVRVLSDGDKAMDPGSDIHRLRHEGVPVRVDRTEAHMHHKFAVFDRVRLLTGSYNWTRSAANENHENVLVSDDPRLVLPFCRAFDDLWTALE</sequence>
<dbReference type="PANTHER" id="PTHR43856">
    <property type="entry name" value="CARDIOLIPIN HYDROLASE"/>
    <property type="match status" value="1"/>
</dbReference>
<comment type="caution">
    <text evidence="8">The sequence shown here is derived from an EMBL/GenBank/DDBJ whole genome shotgun (WGS) entry which is preliminary data.</text>
</comment>
<evidence type="ECO:0000313" key="8">
    <source>
        <dbReference type="EMBL" id="KFA94438.1"/>
    </source>
</evidence>
<dbReference type="Gene3D" id="3.30.870.10">
    <property type="entry name" value="Endonuclease Chain A"/>
    <property type="match status" value="1"/>
</dbReference>
<comment type="similarity">
    <text evidence="2">Belongs to the phospholipase D family.</text>
</comment>
<evidence type="ECO:0000259" key="7">
    <source>
        <dbReference type="Pfam" id="PF13091"/>
    </source>
</evidence>
<dbReference type="RefSeq" id="WP_043389551.1">
    <property type="nucleotide sequence ID" value="NZ_JPMI01000011.1"/>
</dbReference>
<keyword evidence="8" id="KW-0255">Endonuclease</keyword>
<keyword evidence="6" id="KW-0443">Lipid metabolism</keyword>
<reference evidence="8 9" key="1">
    <citation type="submission" date="2014-07" db="EMBL/GenBank/DDBJ databases">
        <title>Draft Genome Sequence of Gephyronic Acid Producer, Cystobacter violaceus Strain Cb vi76.</title>
        <authorList>
            <person name="Stevens D.C."/>
            <person name="Young J."/>
            <person name="Carmichael R."/>
            <person name="Tan J."/>
            <person name="Taylor R.E."/>
        </authorList>
    </citation>
    <scope>NUCLEOTIDE SEQUENCE [LARGE SCALE GENOMIC DNA]</scope>
    <source>
        <strain evidence="8 9">Cb vi76</strain>
    </source>
</reference>
<dbReference type="PANTHER" id="PTHR43856:SF1">
    <property type="entry name" value="MITOCHONDRIAL CARDIOLIPIN HYDROLASE"/>
    <property type="match status" value="1"/>
</dbReference>
<evidence type="ECO:0000313" key="9">
    <source>
        <dbReference type="Proteomes" id="UP000028547"/>
    </source>
</evidence>
<organism evidence="8 9">
    <name type="scientific">Archangium violaceum Cb vi76</name>
    <dbReference type="NCBI Taxonomy" id="1406225"/>
    <lineage>
        <taxon>Bacteria</taxon>
        <taxon>Pseudomonadati</taxon>
        <taxon>Myxococcota</taxon>
        <taxon>Myxococcia</taxon>
        <taxon>Myxococcales</taxon>
        <taxon>Cystobacterineae</taxon>
        <taxon>Archangiaceae</taxon>
        <taxon>Archangium</taxon>
    </lineage>
</organism>
<dbReference type="SUPFAM" id="SSF56024">
    <property type="entry name" value="Phospholipase D/nuclease"/>
    <property type="match status" value="1"/>
</dbReference>
<evidence type="ECO:0000256" key="5">
    <source>
        <dbReference type="ARBA" id="ARBA00022963"/>
    </source>
</evidence>
<protein>
    <recommendedName>
        <fullName evidence="3">phospholipase D</fullName>
        <ecNumber evidence="3">3.1.4.4</ecNumber>
    </recommendedName>
</protein>
<keyword evidence="4" id="KW-0378">Hydrolase</keyword>
<keyword evidence="5" id="KW-0442">Lipid degradation</keyword>
<proteinExistence type="inferred from homology"/>
<dbReference type="Proteomes" id="UP000028547">
    <property type="component" value="Unassembled WGS sequence"/>
</dbReference>
<dbReference type="InterPro" id="IPR051406">
    <property type="entry name" value="PLD_domain"/>
</dbReference>